<evidence type="ECO:0000313" key="3">
    <source>
        <dbReference type="Proteomes" id="UP000626092"/>
    </source>
</evidence>
<gene>
    <name evidence="2" type="ORF">RHSIM_Rhsim07G0120600</name>
</gene>
<proteinExistence type="predicted"/>
<feature type="compositionally biased region" description="Polar residues" evidence="1">
    <location>
        <begin position="270"/>
        <end position="280"/>
    </location>
</feature>
<feature type="region of interest" description="Disordered" evidence="1">
    <location>
        <begin position="158"/>
        <end position="185"/>
    </location>
</feature>
<dbReference type="OrthoDB" id="1915989at2759"/>
<dbReference type="AlphaFoldDB" id="A0A834LI80"/>
<sequence length="440" mass="49042">MAASSPALSNNSPAATPSPSPATPASISAAALSSTNASKNLRGLNKPKCIKCGNVARSRVHRRFIALENDLRDFLRQVFFTPSEVPISVMQELLRKSSKSMSHTRMVSFAEAQASSWNASILSKIASVIEKPLFTDSTTAERGRLAYALLKTNATFTDKTQSSSSPLFDQQSTEASPSGNSHRFSSLRQLSNNFAQFNNLQSPLRSRKPLTRKDAAVINEWRFKKLKEYKEGNIEVENEAFDRYMQNVTLLEEVLAVNPKPEGSADDGSLDSNPNRNSAGDDTETVVSELKLKLRSNPVRTEKHRKRLEDIINQGLRKLRKIDLDGGNDPNKQDELVGKQENEKYSALSDLLDKLNKARSEEDLKSCLEMKSQLFNRHRKSIQMETEGIEVSKESAKTDFPPGLRSDYSPPKWFCTATIEQDALNSINVHFSSLEEVETL</sequence>
<name>A0A834LI80_RHOSS</name>
<dbReference type="Proteomes" id="UP000626092">
    <property type="component" value="Unassembled WGS sequence"/>
</dbReference>
<reference evidence="2" key="1">
    <citation type="submission" date="2019-11" db="EMBL/GenBank/DDBJ databases">
        <authorList>
            <person name="Liu Y."/>
            <person name="Hou J."/>
            <person name="Li T.-Q."/>
            <person name="Guan C.-H."/>
            <person name="Wu X."/>
            <person name="Wu H.-Z."/>
            <person name="Ling F."/>
            <person name="Zhang R."/>
            <person name="Shi X.-G."/>
            <person name="Ren J.-P."/>
            <person name="Chen E.-F."/>
            <person name="Sun J.-M."/>
        </authorList>
    </citation>
    <scope>NUCLEOTIDE SEQUENCE</scope>
    <source>
        <strain evidence="2">Adult_tree_wgs_1</strain>
        <tissue evidence="2">Leaves</tissue>
    </source>
</reference>
<comment type="caution">
    <text evidence="2">The sequence shown here is derived from an EMBL/GenBank/DDBJ whole genome shotgun (WGS) entry which is preliminary data.</text>
</comment>
<organism evidence="2 3">
    <name type="scientific">Rhododendron simsii</name>
    <name type="common">Sims's rhododendron</name>
    <dbReference type="NCBI Taxonomy" id="118357"/>
    <lineage>
        <taxon>Eukaryota</taxon>
        <taxon>Viridiplantae</taxon>
        <taxon>Streptophyta</taxon>
        <taxon>Embryophyta</taxon>
        <taxon>Tracheophyta</taxon>
        <taxon>Spermatophyta</taxon>
        <taxon>Magnoliopsida</taxon>
        <taxon>eudicotyledons</taxon>
        <taxon>Gunneridae</taxon>
        <taxon>Pentapetalae</taxon>
        <taxon>asterids</taxon>
        <taxon>Ericales</taxon>
        <taxon>Ericaceae</taxon>
        <taxon>Ericoideae</taxon>
        <taxon>Rhodoreae</taxon>
        <taxon>Rhododendron</taxon>
    </lineage>
</organism>
<evidence type="ECO:0000256" key="1">
    <source>
        <dbReference type="SAM" id="MobiDB-lite"/>
    </source>
</evidence>
<dbReference type="PANTHER" id="PTHR35696">
    <property type="entry name" value="ELECTRON CARRIER/IRON ION-BINDING PROTEIN"/>
    <property type="match status" value="1"/>
</dbReference>
<feature type="region of interest" description="Disordered" evidence="1">
    <location>
        <begin position="1"/>
        <end position="26"/>
    </location>
</feature>
<feature type="region of interest" description="Disordered" evidence="1">
    <location>
        <begin position="259"/>
        <end position="284"/>
    </location>
</feature>
<evidence type="ECO:0000313" key="2">
    <source>
        <dbReference type="EMBL" id="KAF7138033.1"/>
    </source>
</evidence>
<dbReference type="EMBL" id="WJXA01000007">
    <property type="protein sequence ID" value="KAF7138033.1"/>
    <property type="molecule type" value="Genomic_DNA"/>
</dbReference>
<protein>
    <submittedName>
        <fullName evidence="2">Uncharacterized protein</fullName>
    </submittedName>
</protein>
<keyword evidence="3" id="KW-1185">Reference proteome</keyword>
<feature type="compositionally biased region" description="Low complexity" evidence="1">
    <location>
        <begin position="1"/>
        <end position="15"/>
    </location>
</feature>
<accession>A0A834LI80</accession>
<dbReference type="PANTHER" id="PTHR35696:SF1">
    <property type="entry name" value="ELECTRON CARRIER_IRON ION-BINDING PROTEIN"/>
    <property type="match status" value="1"/>
</dbReference>